<evidence type="ECO:0000313" key="2">
    <source>
        <dbReference type="Proteomes" id="UP000241690"/>
    </source>
</evidence>
<gene>
    <name evidence="1" type="ORF">M431DRAFT_203681</name>
</gene>
<accession>A0A2T4AVL4</accession>
<dbReference type="GeneID" id="36621919"/>
<proteinExistence type="predicted"/>
<evidence type="ECO:0000313" key="1">
    <source>
        <dbReference type="EMBL" id="PTB61100.1"/>
    </source>
</evidence>
<protein>
    <submittedName>
        <fullName evidence="1">Uncharacterized protein</fullName>
    </submittedName>
</protein>
<dbReference type="EMBL" id="KZ679675">
    <property type="protein sequence ID" value="PTB61100.1"/>
    <property type="molecule type" value="Genomic_DNA"/>
</dbReference>
<sequence>MPQQTQSIKSMSVESFDDDVFIDESVLEAQEYIRQRRNTVLLRQLFTHWLERASSNTKRLSQSSSTVG</sequence>
<dbReference type="AlphaFoldDB" id="A0A2T4AVL4"/>
<dbReference type="Proteomes" id="UP000241690">
    <property type="component" value="Unassembled WGS sequence"/>
</dbReference>
<name>A0A2T4AVL4_TRIHA</name>
<dbReference type="RefSeq" id="XP_024780777.1">
    <property type="nucleotide sequence ID" value="XM_024913358.1"/>
</dbReference>
<keyword evidence="2" id="KW-1185">Reference proteome</keyword>
<organism evidence="1 2">
    <name type="scientific">Trichoderma harzianum CBS 226.95</name>
    <dbReference type="NCBI Taxonomy" id="983964"/>
    <lineage>
        <taxon>Eukaryota</taxon>
        <taxon>Fungi</taxon>
        <taxon>Dikarya</taxon>
        <taxon>Ascomycota</taxon>
        <taxon>Pezizomycotina</taxon>
        <taxon>Sordariomycetes</taxon>
        <taxon>Hypocreomycetidae</taxon>
        <taxon>Hypocreales</taxon>
        <taxon>Hypocreaceae</taxon>
        <taxon>Trichoderma</taxon>
    </lineage>
</organism>
<reference evidence="1 2" key="1">
    <citation type="submission" date="2016-07" db="EMBL/GenBank/DDBJ databases">
        <title>Multiple horizontal gene transfer events from other fungi enriched the ability of initially mycotrophic Trichoderma (Ascomycota) to feed on dead plant biomass.</title>
        <authorList>
            <consortium name="DOE Joint Genome Institute"/>
            <person name="Aerts A."/>
            <person name="Atanasova L."/>
            <person name="Chenthamara K."/>
            <person name="Zhang J."/>
            <person name="Grujic M."/>
            <person name="Henrissat B."/>
            <person name="Kuo A."/>
            <person name="Salamov A."/>
            <person name="Lipzen A."/>
            <person name="Labutti K."/>
            <person name="Barry K."/>
            <person name="Miao Y."/>
            <person name="Rahimi M.J."/>
            <person name="Shen Q."/>
            <person name="Grigoriev I.V."/>
            <person name="Kubicek C.P."/>
            <person name="Druzhinina I.S."/>
        </authorList>
    </citation>
    <scope>NUCLEOTIDE SEQUENCE [LARGE SCALE GENOMIC DNA]</scope>
    <source>
        <strain evidence="1 2">CBS 226.95</strain>
    </source>
</reference>